<reference evidence="3" key="1">
    <citation type="journal article" date="2021" name="Proc. Natl. Acad. Sci. U.S.A.">
        <title>A Catalog of Tens of Thousands of Viruses from Human Metagenomes Reveals Hidden Associations with Chronic Diseases.</title>
        <authorList>
            <person name="Tisza M.J."/>
            <person name="Buck C.B."/>
        </authorList>
    </citation>
    <scope>NUCLEOTIDE SEQUENCE</scope>
    <source>
        <strain evidence="3">CtaNG1</strain>
    </source>
</reference>
<keyword evidence="2" id="KW-0812">Transmembrane</keyword>
<keyword evidence="2" id="KW-1133">Transmembrane helix</keyword>
<keyword evidence="3" id="KW-0808">Transferase</keyword>
<protein>
    <submittedName>
        <fullName evidence="3">Nucelotide kinase</fullName>
    </submittedName>
</protein>
<feature type="transmembrane region" description="Helical" evidence="2">
    <location>
        <begin position="6"/>
        <end position="25"/>
    </location>
</feature>
<keyword evidence="2" id="KW-0472">Membrane</keyword>
<sequence length="186" mass="21591">MDQFIMAGLIGAIVLIVCYTTIQVMDIVDKRKYKTVYGLTPGRLYEQPNNPLPPPTRLSASEELSRYIANEELRRFGEATNRFGINMGRNILDRPHRPSRPPEPPRRIDKQCDDINHPSHYTQGDIEVIDYIEDKKLGYRLGNVVKYVSRAGHKDDAIKDLKKVRWYLNREIAKREDHDKSRATIN</sequence>
<feature type="region of interest" description="Disordered" evidence="1">
    <location>
        <begin position="90"/>
        <end position="109"/>
    </location>
</feature>
<organism evidence="3">
    <name type="scientific">Myoviridae sp. ctaNG1</name>
    <dbReference type="NCBI Taxonomy" id="2825132"/>
    <lineage>
        <taxon>Viruses</taxon>
        <taxon>Duplodnaviria</taxon>
        <taxon>Heunggongvirae</taxon>
        <taxon>Uroviricota</taxon>
        <taxon>Caudoviricetes</taxon>
    </lineage>
</organism>
<dbReference type="InterPro" id="IPR021739">
    <property type="entry name" value="SaV-like"/>
</dbReference>
<evidence type="ECO:0000256" key="1">
    <source>
        <dbReference type="SAM" id="MobiDB-lite"/>
    </source>
</evidence>
<name>A0A8S5PAY4_9CAUD</name>
<proteinExistence type="predicted"/>
<dbReference type="GO" id="GO:0016301">
    <property type="term" value="F:kinase activity"/>
    <property type="evidence" value="ECO:0007669"/>
    <property type="project" value="UniProtKB-KW"/>
</dbReference>
<accession>A0A8S5PAY4</accession>
<dbReference type="EMBL" id="BK015365">
    <property type="protein sequence ID" value="DAE03372.1"/>
    <property type="molecule type" value="Genomic_DNA"/>
</dbReference>
<evidence type="ECO:0000256" key="2">
    <source>
        <dbReference type="SAM" id="Phobius"/>
    </source>
</evidence>
<keyword evidence="3" id="KW-0418">Kinase</keyword>
<dbReference type="Pfam" id="PF11753">
    <property type="entry name" value="DUF3310"/>
    <property type="match status" value="1"/>
</dbReference>
<evidence type="ECO:0000313" key="3">
    <source>
        <dbReference type="EMBL" id="DAE03372.1"/>
    </source>
</evidence>